<accession>A0A8J2PFV1</accession>
<feature type="transmembrane region" description="Helical" evidence="8">
    <location>
        <begin position="225"/>
        <end position="247"/>
    </location>
</feature>
<name>A0A8J2PFV1_9HEXA</name>
<evidence type="ECO:0000256" key="6">
    <source>
        <dbReference type="ARBA" id="ARBA00025718"/>
    </source>
</evidence>
<evidence type="ECO:0000256" key="5">
    <source>
        <dbReference type="ARBA" id="ARBA00023136"/>
    </source>
</evidence>
<evidence type="ECO:0000256" key="8">
    <source>
        <dbReference type="SAM" id="Phobius"/>
    </source>
</evidence>
<keyword evidence="10" id="KW-1185">Reference proteome</keyword>
<feature type="region of interest" description="Disordered" evidence="7">
    <location>
        <begin position="74"/>
        <end position="134"/>
    </location>
</feature>
<feature type="compositionally biased region" description="Polar residues" evidence="7">
    <location>
        <begin position="1"/>
        <end position="14"/>
    </location>
</feature>
<feature type="transmembrane region" description="Helical" evidence="8">
    <location>
        <begin position="332"/>
        <end position="356"/>
    </location>
</feature>
<evidence type="ECO:0000256" key="4">
    <source>
        <dbReference type="ARBA" id="ARBA00022989"/>
    </source>
</evidence>
<evidence type="ECO:0000256" key="7">
    <source>
        <dbReference type="SAM" id="MobiDB-lite"/>
    </source>
</evidence>
<evidence type="ECO:0000313" key="10">
    <source>
        <dbReference type="Proteomes" id="UP000708208"/>
    </source>
</evidence>
<dbReference type="GO" id="GO:0005886">
    <property type="term" value="C:plasma membrane"/>
    <property type="evidence" value="ECO:0007669"/>
    <property type="project" value="UniProtKB-SubCell"/>
</dbReference>
<evidence type="ECO:0000256" key="1">
    <source>
        <dbReference type="ARBA" id="ARBA00004651"/>
    </source>
</evidence>
<dbReference type="OrthoDB" id="8887313at2759"/>
<feature type="transmembrane region" description="Helical" evidence="8">
    <location>
        <begin position="299"/>
        <end position="320"/>
    </location>
</feature>
<feature type="transmembrane region" description="Helical" evidence="8">
    <location>
        <begin position="267"/>
        <end position="287"/>
    </location>
</feature>
<feature type="compositionally biased region" description="Basic residues" evidence="7">
    <location>
        <begin position="95"/>
        <end position="116"/>
    </location>
</feature>
<dbReference type="AlphaFoldDB" id="A0A8J2PFV1"/>
<comment type="similarity">
    <text evidence="6">Belongs to the Vang family.</text>
</comment>
<sequence length="374" mass="39583">MDTESLKSGFSEISNRSRRTPGPVPAGGPGSLIVGVGGSNGLNVTVPTIPSPNNHSNSLGLTIGNSVSGNINNSNSVAGGGGGGTGSSVSLSLPSRHHHRSHHHRSHTHSNRSGRNSRREEPLLETPESGHGSEIEIMEQVSPNGPDNSIRGGSAREGHEVIEVQILPQDDGWGDTATAVTGNTSDRSNSPVGNNTTNTIKWATMPPNQDPPVNLSWCQRYVGSLVGAGIVVVAAASPILMVVGHRIGFPSSRPITNVRECGPECHAFLLTLSVKLIALFGAIWAIFWKGSPATMPRIFFFRAITLLLAFLAAFTFWLFYWVRAEEDGDLSMVGATAFAGGLADGLLAIHYLGVLLTEVRHISPQFQIPIKCGN</sequence>
<evidence type="ECO:0000256" key="3">
    <source>
        <dbReference type="ARBA" id="ARBA00022692"/>
    </source>
</evidence>
<evidence type="ECO:0000256" key="2">
    <source>
        <dbReference type="ARBA" id="ARBA00022475"/>
    </source>
</evidence>
<proteinExistence type="inferred from homology"/>
<dbReference type="Pfam" id="PF06638">
    <property type="entry name" value="Strabismus"/>
    <property type="match status" value="1"/>
</dbReference>
<dbReference type="EMBL" id="CAJVCH010288597">
    <property type="protein sequence ID" value="CAG7785084.1"/>
    <property type="molecule type" value="Genomic_DNA"/>
</dbReference>
<feature type="region of interest" description="Disordered" evidence="7">
    <location>
        <begin position="1"/>
        <end position="31"/>
    </location>
</feature>
<dbReference type="Proteomes" id="UP000708208">
    <property type="component" value="Unassembled WGS sequence"/>
</dbReference>
<keyword evidence="3 8" id="KW-0812">Transmembrane</keyword>
<keyword evidence="4 8" id="KW-1133">Transmembrane helix</keyword>
<comment type="subcellular location">
    <subcellularLocation>
        <location evidence="1">Cell membrane</location>
        <topology evidence="1">Multi-pass membrane protein</topology>
    </subcellularLocation>
</comment>
<reference evidence="9" key="1">
    <citation type="submission" date="2021-06" db="EMBL/GenBank/DDBJ databases">
        <authorList>
            <person name="Hodson N. C."/>
            <person name="Mongue J. A."/>
            <person name="Jaron S. K."/>
        </authorList>
    </citation>
    <scope>NUCLEOTIDE SEQUENCE</scope>
</reference>
<organism evidence="9 10">
    <name type="scientific">Allacma fusca</name>
    <dbReference type="NCBI Taxonomy" id="39272"/>
    <lineage>
        <taxon>Eukaryota</taxon>
        <taxon>Metazoa</taxon>
        <taxon>Ecdysozoa</taxon>
        <taxon>Arthropoda</taxon>
        <taxon>Hexapoda</taxon>
        <taxon>Collembola</taxon>
        <taxon>Symphypleona</taxon>
        <taxon>Sminthuridae</taxon>
        <taxon>Allacma</taxon>
    </lineage>
</organism>
<keyword evidence="5 8" id="KW-0472">Membrane</keyword>
<comment type="caution">
    <text evidence="9">The sequence shown here is derived from an EMBL/GenBank/DDBJ whole genome shotgun (WGS) entry which is preliminary data.</text>
</comment>
<protein>
    <submittedName>
        <fullName evidence="9">Uncharacterized protein</fullName>
    </submittedName>
</protein>
<keyword evidence="2" id="KW-1003">Cell membrane</keyword>
<gene>
    <name evidence="9" type="ORF">AFUS01_LOCUS23731</name>
</gene>
<dbReference type="InterPro" id="IPR009539">
    <property type="entry name" value="VANGL"/>
</dbReference>
<evidence type="ECO:0000313" key="9">
    <source>
        <dbReference type="EMBL" id="CAG7785084.1"/>
    </source>
</evidence>
<dbReference type="PANTHER" id="PTHR20886">
    <property type="entry name" value="VANG-LIKE PROTEIN"/>
    <property type="match status" value="1"/>
</dbReference>